<dbReference type="GO" id="GO:0015038">
    <property type="term" value="F:glutathione disulfide oxidoreductase activity"/>
    <property type="evidence" value="ECO:0007669"/>
    <property type="project" value="UniProtKB-UniRule"/>
</dbReference>
<dbReference type="SUPFAM" id="SSF52833">
    <property type="entry name" value="Thioredoxin-like"/>
    <property type="match status" value="1"/>
</dbReference>
<evidence type="ECO:0000256" key="6">
    <source>
        <dbReference type="RuleBase" id="RU364065"/>
    </source>
</evidence>
<dbReference type="GO" id="GO:0045454">
    <property type="term" value="P:cell redox homeostasis"/>
    <property type="evidence" value="ECO:0007669"/>
    <property type="project" value="InterPro"/>
</dbReference>
<dbReference type="PROSITE" id="PS51354">
    <property type="entry name" value="GLUTAREDOXIN_2"/>
    <property type="match status" value="1"/>
</dbReference>
<reference evidence="8 9" key="1">
    <citation type="submission" date="2016-10" db="EMBL/GenBank/DDBJ databases">
        <authorList>
            <person name="de Groot N.N."/>
        </authorList>
    </citation>
    <scope>NUCLEOTIDE SEQUENCE [LARGE SCALE GENOMIC DNA]</scope>
    <source>
        <strain evidence="8">MBHS1</strain>
    </source>
</reference>
<comment type="function">
    <text evidence="6">Has a glutathione-disulfide oxidoreductase activity in the presence of NADPH and glutathione reductase. Reduces low molecular weight disulfides and proteins.</text>
</comment>
<dbReference type="PROSITE" id="PS00195">
    <property type="entry name" value="GLUTAREDOXIN_1"/>
    <property type="match status" value="1"/>
</dbReference>
<evidence type="ECO:0000256" key="1">
    <source>
        <dbReference type="ARBA" id="ARBA00007787"/>
    </source>
</evidence>
<keyword evidence="5 6" id="KW-0676">Redox-active center</keyword>
<dbReference type="PANTHER" id="PTHR45694">
    <property type="entry name" value="GLUTAREDOXIN 2"/>
    <property type="match status" value="1"/>
</dbReference>
<sequence>MAVVMYSTQICPYCVRAEQLLHQKGVKIEKIMVDRDFDAMTTMMERSQRQTVPQIFIGNYHVGGYDDLARLEMAGELDGLLASDN</sequence>
<keyword evidence="9" id="KW-1185">Reference proteome</keyword>
<keyword evidence="4" id="KW-1015">Disulfide bond</keyword>
<gene>
    <name evidence="8" type="primary">grxC</name>
    <name evidence="8" type="ORF">MBHS_03932</name>
</gene>
<dbReference type="GO" id="GO:0005737">
    <property type="term" value="C:cytoplasm"/>
    <property type="evidence" value="ECO:0007669"/>
    <property type="project" value="TreeGrafter"/>
</dbReference>
<dbReference type="PRINTS" id="PR00160">
    <property type="entry name" value="GLUTAREDOXIN"/>
</dbReference>
<evidence type="ECO:0000256" key="2">
    <source>
        <dbReference type="ARBA" id="ARBA00022448"/>
    </source>
</evidence>
<proteinExistence type="inferred from homology"/>
<evidence type="ECO:0000313" key="8">
    <source>
        <dbReference type="EMBL" id="SEH08044.1"/>
    </source>
</evidence>
<dbReference type="Pfam" id="PF00462">
    <property type="entry name" value="Glutaredoxin"/>
    <property type="match status" value="1"/>
</dbReference>
<name>A0A1H6FGB7_9GAMM</name>
<comment type="similarity">
    <text evidence="1 6">Belongs to the glutaredoxin family.</text>
</comment>
<keyword evidence="2 6" id="KW-0813">Transport</keyword>
<dbReference type="RefSeq" id="WP_286019512.1">
    <property type="nucleotide sequence ID" value="NZ_FMSV02000542.1"/>
</dbReference>
<dbReference type="InterPro" id="IPR011900">
    <property type="entry name" value="GRX_bact"/>
</dbReference>
<evidence type="ECO:0000256" key="5">
    <source>
        <dbReference type="ARBA" id="ARBA00023284"/>
    </source>
</evidence>
<keyword evidence="3 6" id="KW-0249">Electron transport</keyword>
<evidence type="ECO:0000256" key="3">
    <source>
        <dbReference type="ARBA" id="ARBA00022982"/>
    </source>
</evidence>
<dbReference type="InterPro" id="IPR014025">
    <property type="entry name" value="Glutaredoxin_subgr"/>
</dbReference>
<dbReference type="NCBIfam" id="TIGR02181">
    <property type="entry name" value="GRX_bact"/>
    <property type="match status" value="1"/>
</dbReference>
<dbReference type="EMBL" id="FMSV02000542">
    <property type="protein sequence ID" value="SEH08044.1"/>
    <property type="molecule type" value="Genomic_DNA"/>
</dbReference>
<feature type="domain" description="Glutaredoxin" evidence="7">
    <location>
        <begin position="3"/>
        <end position="62"/>
    </location>
</feature>
<dbReference type="InterPro" id="IPR011767">
    <property type="entry name" value="GLR_AS"/>
</dbReference>
<dbReference type="PANTHER" id="PTHR45694:SF18">
    <property type="entry name" value="GLUTAREDOXIN-1-RELATED"/>
    <property type="match status" value="1"/>
</dbReference>
<keyword evidence="6" id="KW-0963">Cytoplasm</keyword>
<dbReference type="InterPro" id="IPR036249">
    <property type="entry name" value="Thioredoxin-like_sf"/>
</dbReference>
<dbReference type="GO" id="GO:0034599">
    <property type="term" value="P:cellular response to oxidative stress"/>
    <property type="evidence" value="ECO:0007669"/>
    <property type="project" value="TreeGrafter"/>
</dbReference>
<dbReference type="Proteomes" id="UP000236724">
    <property type="component" value="Unassembled WGS sequence"/>
</dbReference>
<dbReference type="Gene3D" id="3.40.30.10">
    <property type="entry name" value="Glutaredoxin"/>
    <property type="match status" value="1"/>
</dbReference>
<protein>
    <recommendedName>
        <fullName evidence="6">Glutaredoxin</fullName>
    </recommendedName>
</protein>
<evidence type="ECO:0000259" key="7">
    <source>
        <dbReference type="Pfam" id="PF00462"/>
    </source>
</evidence>
<dbReference type="CDD" id="cd03418">
    <property type="entry name" value="GRX_GRXb_1_3_like"/>
    <property type="match status" value="1"/>
</dbReference>
<organism evidence="8 9">
    <name type="scientific">Candidatus Venteria ishoeyi</name>
    <dbReference type="NCBI Taxonomy" id="1899563"/>
    <lineage>
        <taxon>Bacteria</taxon>
        <taxon>Pseudomonadati</taxon>
        <taxon>Pseudomonadota</taxon>
        <taxon>Gammaproteobacteria</taxon>
        <taxon>Thiotrichales</taxon>
        <taxon>Thiotrichaceae</taxon>
        <taxon>Venteria</taxon>
    </lineage>
</organism>
<evidence type="ECO:0000256" key="4">
    <source>
        <dbReference type="ARBA" id="ARBA00023157"/>
    </source>
</evidence>
<evidence type="ECO:0000313" key="9">
    <source>
        <dbReference type="Proteomes" id="UP000236724"/>
    </source>
</evidence>
<dbReference type="AlphaFoldDB" id="A0A1H6FGB7"/>
<dbReference type="InterPro" id="IPR002109">
    <property type="entry name" value="Glutaredoxin"/>
</dbReference>
<accession>A0A1H6FGB7</accession>